<feature type="domain" description="SWIM-type" evidence="2">
    <location>
        <begin position="187"/>
        <end position="225"/>
    </location>
</feature>
<evidence type="ECO:0000313" key="3">
    <source>
        <dbReference type="EMBL" id="CAH3138314.1"/>
    </source>
</evidence>
<reference evidence="3 4" key="1">
    <citation type="submission" date="2022-05" db="EMBL/GenBank/DDBJ databases">
        <authorList>
            <consortium name="Genoscope - CEA"/>
            <person name="William W."/>
        </authorList>
    </citation>
    <scope>NUCLEOTIDE SEQUENCE [LARGE SCALE GENOMIC DNA]</scope>
</reference>
<dbReference type="SUPFAM" id="SSF52980">
    <property type="entry name" value="Restriction endonuclease-like"/>
    <property type="match status" value="1"/>
</dbReference>
<dbReference type="InterPro" id="IPR011604">
    <property type="entry name" value="PDDEXK-like_dom_sf"/>
</dbReference>
<dbReference type="GO" id="GO:0006281">
    <property type="term" value="P:DNA repair"/>
    <property type="evidence" value="ECO:0007669"/>
    <property type="project" value="UniProtKB-ARBA"/>
</dbReference>
<dbReference type="InterPro" id="IPR011335">
    <property type="entry name" value="Restrct_endonuc-II-like"/>
</dbReference>
<evidence type="ECO:0000259" key="2">
    <source>
        <dbReference type="PROSITE" id="PS50966"/>
    </source>
</evidence>
<proteinExistence type="predicted"/>
<dbReference type="Gene3D" id="3.90.320.10">
    <property type="match status" value="1"/>
</dbReference>
<protein>
    <recommendedName>
        <fullName evidence="2">SWIM-type domain-containing protein</fullName>
    </recommendedName>
</protein>
<dbReference type="PROSITE" id="PS50966">
    <property type="entry name" value="ZF_SWIM"/>
    <property type="match status" value="1"/>
</dbReference>
<dbReference type="AlphaFoldDB" id="A0AAU9X6Y3"/>
<comment type="caution">
    <text evidence="3">The sequence shown here is derived from an EMBL/GenBank/DDBJ whole genome shotgun (WGS) entry which is preliminary data.</text>
</comment>
<dbReference type="PANTHER" id="PTHR47526">
    <property type="entry name" value="ATP-DEPENDENT DNA HELICASE"/>
    <property type="match status" value="1"/>
</dbReference>
<keyword evidence="1" id="KW-0862">Zinc</keyword>
<dbReference type="InterPro" id="IPR007527">
    <property type="entry name" value="Znf_SWIM"/>
</dbReference>
<name>A0AAU9X6Y3_9CNID</name>
<dbReference type="PANTHER" id="PTHR47526:SF3">
    <property type="entry name" value="PHD-TYPE DOMAIN-CONTAINING PROTEIN"/>
    <property type="match status" value="1"/>
</dbReference>
<dbReference type="GO" id="GO:0008270">
    <property type="term" value="F:zinc ion binding"/>
    <property type="evidence" value="ECO:0007669"/>
    <property type="project" value="UniProtKB-KW"/>
</dbReference>
<evidence type="ECO:0000256" key="1">
    <source>
        <dbReference type="PROSITE-ProRule" id="PRU00325"/>
    </source>
</evidence>
<dbReference type="EMBL" id="CALNXJ010000032">
    <property type="protein sequence ID" value="CAH3138314.1"/>
    <property type="molecule type" value="Genomic_DNA"/>
</dbReference>
<evidence type="ECO:0000313" key="4">
    <source>
        <dbReference type="Proteomes" id="UP001159428"/>
    </source>
</evidence>
<dbReference type="InterPro" id="IPR019080">
    <property type="entry name" value="YqaJ_viral_recombinase"/>
</dbReference>
<keyword evidence="1" id="KW-0863">Zinc-finger</keyword>
<gene>
    <name evidence="3" type="ORF">PMEA_00018369</name>
</gene>
<keyword evidence="1" id="KW-0479">Metal-binding</keyword>
<sequence>MASKEKEGDTTIMLTEQDIPGAELPKPPENCTVAILKRWLSCRGAKVSGKRNELIKRSVNDYIRSGLDSKNLIDPDGGINLENKRRELGLQEEQETATLVDFPTKGFVAGINSKLHVGYPQIWKFLIDDVELKKQLSVEKPIVKGYNFYKSGKVQGIYTKQQEELFYIKSQVKSSYDKQDDKHKNIYTVKIIMDTNSQVQQAVCPCPSGNDGRCNHLAATLFTMEDACKKSVSTTSESEDDLPCTSKPCTWSIPKERKQEPSTVQAVKFVKHVYGKKDKECSSSSTVHTTHNEKKSNTDYNALLEKIKAVEEKTGRKIGLHYIIPQQVPEYSTTVTEETPQPSTWDIVSPIKTAPLSMLDIAQKSLRSKTRLYASIKDRNDITEATKEQHLTRTWYDVRKPRITASKCKRCLIRPTTSPTKAISEVLMYNDRAPTKAMKEGIEAESRIISEFEKDTGLTVHKSGFVISETHPFLGASPDGIIDNHTIVEVKNIQVKEGESHEDAMCRLGIYKKNGSAIEINKNHGYYHQIQQQLFCTQPNSCHFIVSSAISTHREVITFDSGFWNDILPKLENFYFNHLFPELVYPRIFHSEMRWNKVLEFPRSL</sequence>
<dbReference type="Proteomes" id="UP001159428">
    <property type="component" value="Unassembled WGS sequence"/>
</dbReference>
<dbReference type="CDD" id="cd22343">
    <property type="entry name" value="PDDEXK_lambda_exonuclease-like"/>
    <property type="match status" value="1"/>
</dbReference>
<dbReference type="Pfam" id="PF09588">
    <property type="entry name" value="YqaJ"/>
    <property type="match status" value="1"/>
</dbReference>
<keyword evidence="4" id="KW-1185">Reference proteome</keyword>
<accession>A0AAU9X6Y3</accession>
<organism evidence="3 4">
    <name type="scientific">Pocillopora meandrina</name>
    <dbReference type="NCBI Taxonomy" id="46732"/>
    <lineage>
        <taxon>Eukaryota</taxon>
        <taxon>Metazoa</taxon>
        <taxon>Cnidaria</taxon>
        <taxon>Anthozoa</taxon>
        <taxon>Hexacorallia</taxon>
        <taxon>Scleractinia</taxon>
        <taxon>Astrocoeniina</taxon>
        <taxon>Pocilloporidae</taxon>
        <taxon>Pocillopora</taxon>
    </lineage>
</organism>